<evidence type="ECO:0000313" key="3">
    <source>
        <dbReference type="EMBL" id="KAK3934564.1"/>
    </source>
</evidence>
<feature type="domain" description="DUF7136" evidence="2">
    <location>
        <begin position="24"/>
        <end position="243"/>
    </location>
</feature>
<name>A0AAN6RZ78_9PEZI</name>
<dbReference type="EMBL" id="MU853978">
    <property type="protein sequence ID" value="KAK3934564.1"/>
    <property type="molecule type" value="Genomic_DNA"/>
</dbReference>
<reference evidence="4" key="1">
    <citation type="journal article" date="2023" name="Mol. Phylogenet. Evol.">
        <title>Genome-scale phylogeny and comparative genomics of the fungal order Sordariales.</title>
        <authorList>
            <person name="Hensen N."/>
            <person name="Bonometti L."/>
            <person name="Westerberg I."/>
            <person name="Brannstrom I.O."/>
            <person name="Guillou S."/>
            <person name="Cros-Aarteil S."/>
            <person name="Calhoun S."/>
            <person name="Haridas S."/>
            <person name="Kuo A."/>
            <person name="Mondo S."/>
            <person name="Pangilinan J."/>
            <person name="Riley R."/>
            <person name="LaButti K."/>
            <person name="Andreopoulos B."/>
            <person name="Lipzen A."/>
            <person name="Chen C."/>
            <person name="Yan M."/>
            <person name="Daum C."/>
            <person name="Ng V."/>
            <person name="Clum A."/>
            <person name="Steindorff A."/>
            <person name="Ohm R.A."/>
            <person name="Martin F."/>
            <person name="Silar P."/>
            <person name="Natvig D.O."/>
            <person name="Lalanne C."/>
            <person name="Gautier V."/>
            <person name="Ament-Velasquez S.L."/>
            <person name="Kruys A."/>
            <person name="Hutchinson M.I."/>
            <person name="Powell A.J."/>
            <person name="Barry K."/>
            <person name="Miller A.N."/>
            <person name="Grigoriev I.V."/>
            <person name="Debuchy R."/>
            <person name="Gladieux P."/>
            <person name="Hiltunen Thoren M."/>
            <person name="Johannesson H."/>
        </authorList>
    </citation>
    <scope>NUCLEOTIDE SEQUENCE [LARGE SCALE GENOMIC DNA]</scope>
    <source>
        <strain evidence="4">CBS 340.73</strain>
    </source>
</reference>
<organism evidence="3 4">
    <name type="scientific">Diplogelasinospora grovesii</name>
    <dbReference type="NCBI Taxonomy" id="303347"/>
    <lineage>
        <taxon>Eukaryota</taxon>
        <taxon>Fungi</taxon>
        <taxon>Dikarya</taxon>
        <taxon>Ascomycota</taxon>
        <taxon>Pezizomycotina</taxon>
        <taxon>Sordariomycetes</taxon>
        <taxon>Sordariomycetidae</taxon>
        <taxon>Sordariales</taxon>
        <taxon>Diplogelasinosporaceae</taxon>
        <taxon>Diplogelasinospora</taxon>
    </lineage>
</organism>
<gene>
    <name evidence="3" type="ORF">QBC46DRAFT_399473</name>
</gene>
<dbReference type="Pfam" id="PF23584">
    <property type="entry name" value="DUF7136"/>
    <property type="match status" value="1"/>
</dbReference>
<feature type="chain" id="PRO_5043029962" description="DUF7136 domain-containing protein" evidence="1">
    <location>
        <begin position="23"/>
        <end position="277"/>
    </location>
</feature>
<protein>
    <recommendedName>
        <fullName evidence="2">DUF7136 domain-containing protein</fullName>
    </recommendedName>
</protein>
<dbReference type="AlphaFoldDB" id="A0AAN6RZ78"/>
<keyword evidence="4" id="KW-1185">Reference proteome</keyword>
<proteinExistence type="predicted"/>
<dbReference type="Proteomes" id="UP001303473">
    <property type="component" value="Unassembled WGS sequence"/>
</dbReference>
<feature type="signal peptide" evidence="1">
    <location>
        <begin position="1"/>
        <end position="22"/>
    </location>
</feature>
<sequence>MAAFSLSAVLPAALLWATQVGATTFPATVEVDLIFPRNETYAPSALFPIVFAFQNAALVPSLDPGFDLTLWDSTGNNTIPGQPVLNLWATNFSGNDPTYVYTYVTALNTTEGGASASHRLTWGFSAGNCSDKYGALTFGGGFVGSGVEFTIQSGAQQPDLVAATANSASCANITHFAFNLTGTLDVAVPAEHDGRNTCAVFSDVQPQVAGNPCAVQVSSATASSISAALTATACAAANPVVSCKSTNAAAKGWKTGNTAYTAVLGGLVVAFVAMQCL</sequence>
<accession>A0AAN6RZ78</accession>
<keyword evidence="1" id="KW-0732">Signal</keyword>
<evidence type="ECO:0000313" key="4">
    <source>
        <dbReference type="Proteomes" id="UP001303473"/>
    </source>
</evidence>
<dbReference type="InterPro" id="IPR055560">
    <property type="entry name" value="DUF7136"/>
</dbReference>
<evidence type="ECO:0000259" key="2">
    <source>
        <dbReference type="Pfam" id="PF23584"/>
    </source>
</evidence>
<evidence type="ECO:0000256" key="1">
    <source>
        <dbReference type="SAM" id="SignalP"/>
    </source>
</evidence>
<comment type="caution">
    <text evidence="3">The sequence shown here is derived from an EMBL/GenBank/DDBJ whole genome shotgun (WGS) entry which is preliminary data.</text>
</comment>